<dbReference type="InterPro" id="IPR018060">
    <property type="entry name" value="HTH_AraC"/>
</dbReference>
<evidence type="ECO:0000313" key="5">
    <source>
        <dbReference type="EMBL" id="KIQ02252.1"/>
    </source>
</evidence>
<dbReference type="PROSITE" id="PS01124">
    <property type="entry name" value="HTH_ARAC_FAMILY_2"/>
    <property type="match status" value="1"/>
</dbReference>
<dbReference type="GO" id="GO:0003700">
    <property type="term" value="F:DNA-binding transcription factor activity"/>
    <property type="evidence" value="ECO:0007669"/>
    <property type="project" value="InterPro"/>
</dbReference>
<gene>
    <name evidence="5" type="ORF">RU07_12485</name>
</gene>
<dbReference type="InterPro" id="IPR050204">
    <property type="entry name" value="AraC_XylS_family_regulators"/>
</dbReference>
<keyword evidence="2" id="KW-0238">DNA-binding</keyword>
<dbReference type="SUPFAM" id="SSF46689">
    <property type="entry name" value="Homeodomain-like"/>
    <property type="match status" value="1"/>
</dbReference>
<proteinExistence type="predicted"/>
<dbReference type="AlphaFoldDB" id="A0A0D0KVA6"/>
<dbReference type="OrthoDB" id="8004517at2"/>
<keyword evidence="3" id="KW-0804">Transcription</keyword>
<dbReference type="GO" id="GO:0043565">
    <property type="term" value="F:sequence-specific DNA binding"/>
    <property type="evidence" value="ECO:0007669"/>
    <property type="project" value="InterPro"/>
</dbReference>
<sequence>MTSFVFDSASLPHQDSFDAYRDLYAGGSDVSTNGPGFRGWVKASRLGKLVMFERKLNDVAHERSLRRASADGFEHFTLQLNLSGQLQVETPNATRSVAAGDIVLFDTTQAQRTMMTDCHYVTFSVAADLVSTVDTDARNLHGTVLKGGNAFILADLMASLVRRPLHDDMAAAGRVTQMFRQALALALDTSHTAQPKDPNDAVERVRLLIDAHIADRNLSPEWLSKKANLSRTRLYDLFKSAGGISRHIQKARATKLRQLLARPDMGRFSVGTLCHQVGFASESHAIRTFSDLFAMSPGQYRRQLSETQAAKDSKSAADFDGWIRALTNA</sequence>
<dbReference type="PANTHER" id="PTHR46796:SF6">
    <property type="entry name" value="ARAC SUBFAMILY"/>
    <property type="match status" value="1"/>
</dbReference>
<name>A0A0D0KVA6_AGRTU</name>
<evidence type="ECO:0000259" key="4">
    <source>
        <dbReference type="PROSITE" id="PS01124"/>
    </source>
</evidence>
<dbReference type="Gene3D" id="1.10.10.60">
    <property type="entry name" value="Homeodomain-like"/>
    <property type="match status" value="1"/>
</dbReference>
<evidence type="ECO:0000313" key="6">
    <source>
        <dbReference type="Proteomes" id="UP000035017"/>
    </source>
</evidence>
<keyword evidence="1" id="KW-0805">Transcription regulation</keyword>
<evidence type="ECO:0000256" key="3">
    <source>
        <dbReference type="ARBA" id="ARBA00023163"/>
    </source>
</evidence>
<comment type="caution">
    <text evidence="5">The sequence shown here is derived from an EMBL/GenBank/DDBJ whole genome shotgun (WGS) entry which is preliminary data.</text>
</comment>
<accession>A0A0D0KVA6</accession>
<evidence type="ECO:0000256" key="2">
    <source>
        <dbReference type="ARBA" id="ARBA00023125"/>
    </source>
</evidence>
<organism evidence="5 6">
    <name type="scientific">Agrobacterium tumefaciens</name>
    <dbReference type="NCBI Taxonomy" id="358"/>
    <lineage>
        <taxon>Bacteria</taxon>
        <taxon>Pseudomonadati</taxon>
        <taxon>Pseudomonadota</taxon>
        <taxon>Alphaproteobacteria</taxon>
        <taxon>Hyphomicrobiales</taxon>
        <taxon>Rhizobiaceae</taxon>
        <taxon>Rhizobium/Agrobacterium group</taxon>
        <taxon>Agrobacterium</taxon>
        <taxon>Agrobacterium tumefaciens complex</taxon>
    </lineage>
</organism>
<dbReference type="PANTHER" id="PTHR46796">
    <property type="entry name" value="HTH-TYPE TRANSCRIPTIONAL ACTIVATOR RHAS-RELATED"/>
    <property type="match status" value="1"/>
</dbReference>
<evidence type="ECO:0000256" key="1">
    <source>
        <dbReference type="ARBA" id="ARBA00023015"/>
    </source>
</evidence>
<reference evidence="5 6" key="1">
    <citation type="submission" date="2014-12" db="EMBL/GenBank/DDBJ databases">
        <title>16Stimator: statistical estimation of ribosomal gene copy numbers from draft genome assemblies.</title>
        <authorList>
            <person name="Perisin M.A."/>
            <person name="Vetter M."/>
            <person name="Gilbert J.A."/>
            <person name="Bergelson J."/>
        </authorList>
    </citation>
    <scope>NUCLEOTIDE SEQUENCE [LARGE SCALE GENOMIC DNA]</scope>
    <source>
        <strain evidence="5 6">MEJ076</strain>
    </source>
</reference>
<dbReference type="Proteomes" id="UP000035017">
    <property type="component" value="Unassembled WGS sequence"/>
</dbReference>
<dbReference type="SMART" id="SM00342">
    <property type="entry name" value="HTH_ARAC"/>
    <property type="match status" value="1"/>
</dbReference>
<feature type="domain" description="HTH araC/xylS-type" evidence="4">
    <location>
        <begin position="203"/>
        <end position="303"/>
    </location>
</feature>
<dbReference type="EMBL" id="JXQV01000011">
    <property type="protein sequence ID" value="KIQ02252.1"/>
    <property type="molecule type" value="Genomic_DNA"/>
</dbReference>
<dbReference type="Pfam" id="PF12833">
    <property type="entry name" value="HTH_18"/>
    <property type="match status" value="1"/>
</dbReference>
<protein>
    <recommendedName>
        <fullName evidence="4">HTH araC/xylS-type domain-containing protein</fullName>
    </recommendedName>
</protein>
<dbReference type="InterPro" id="IPR009057">
    <property type="entry name" value="Homeodomain-like_sf"/>
</dbReference>